<dbReference type="CDD" id="cd14014">
    <property type="entry name" value="STKc_PknB_like"/>
    <property type="match status" value="1"/>
</dbReference>
<feature type="domain" description="Protein kinase" evidence="9">
    <location>
        <begin position="17"/>
        <end position="278"/>
    </location>
</feature>
<dbReference type="InterPro" id="IPR008266">
    <property type="entry name" value="Tyr_kinase_AS"/>
</dbReference>
<keyword evidence="7" id="KW-0067">ATP-binding</keyword>
<protein>
    <recommendedName>
        <fullName evidence="1">non-specific serine/threonine protein kinase</fullName>
        <ecNumber evidence="1">2.7.11.1</ecNumber>
    </recommendedName>
</protein>
<sequence length="796" mass="88656">MLVNQAQLGPGSLVGRYRLLKSLGRGGLGEVWLAEDIDLQRQVAAKFLLPVLHSEQEYLQAFHREARLAASLDHPHILSVHDYGELRQGDDVVTYLIMPYLEGGTLRERIEGGSRRLPLDVSLRYLQQAASAIDYAHSQGILHRDITPANILLQEDQLYLADFGIARLLTTSTYRSRTSAAIGSPAYMAPERIQERSLPASDLYSLAVIAYQLFTGRLPFDGEEDLAILLKLIQEPVPSPRQFVPQMPEAVERVLLDGLARKPEARPANCMAFVEALTRGWQAGRRSRSGDVYDPDATLIAPWNPQALAANMENRATEPDLSDLNTDNASYATSDVPKLTSSVSKKSTLVKDSETQMGQKEQKVPLLKRRGFALGAASTAILLTGSGLALGSTLYRSYEQTPGPRQLRAGRPVLRLNDFNDLIWNLCWNPRGRYLATLGNNANAQIWDLAAPLAERTTSLRTLGPAPLGWRVGNRVSRQQMAWSPDGRTLALLGSMKGWSFDSENAAVGTIDVFSPNATLRFTVDSDADAIHFYGSLNWSPSGQTLATIASDQTGDITLWHLDASASHKVFKRLKNPDETQENEITKVFNANPYLCWTQDEKQLLAYFQPFTIYLWDVEKERKTKLLDLPQRSLALPENRSQNGIIFFLSLLNSPTNATQFLANDVDIAVIFDIERKKIISTLGCSDPETKGSYLLTSYSDWDRFCPQIGPMSWSPNGRYVAGSYLSSNQIFVWDLNNEHPRRDSEGHHLPELAFGKEHGHPKGTLISDLTWSPDGRYLASSADDYTVLIWQVEEV</sequence>
<dbReference type="SMART" id="SM00320">
    <property type="entry name" value="WD40"/>
    <property type="match status" value="5"/>
</dbReference>
<feature type="repeat" description="WD" evidence="8">
    <location>
        <begin position="416"/>
        <end position="457"/>
    </location>
</feature>
<dbReference type="Pfam" id="PF00069">
    <property type="entry name" value="Pkinase"/>
    <property type="match status" value="1"/>
</dbReference>
<dbReference type="InterPro" id="IPR015943">
    <property type="entry name" value="WD40/YVTN_repeat-like_dom_sf"/>
</dbReference>
<dbReference type="EC" id="2.7.11.1" evidence="1"/>
<evidence type="ECO:0000259" key="9">
    <source>
        <dbReference type="PROSITE" id="PS50011"/>
    </source>
</evidence>
<dbReference type="Proteomes" id="UP000612362">
    <property type="component" value="Unassembled WGS sequence"/>
</dbReference>
<dbReference type="GO" id="GO:0004674">
    <property type="term" value="F:protein serine/threonine kinase activity"/>
    <property type="evidence" value="ECO:0007669"/>
    <property type="project" value="UniProtKB-EC"/>
</dbReference>
<feature type="repeat" description="WD" evidence="8">
    <location>
        <begin position="767"/>
        <end position="796"/>
    </location>
</feature>
<dbReference type="AlphaFoldDB" id="A0A8J3HYD7"/>
<dbReference type="RefSeq" id="WP_220196505.1">
    <property type="nucleotide sequence ID" value="NZ_BNJF01000002.1"/>
</dbReference>
<reference evidence="10" key="1">
    <citation type="submission" date="2020-10" db="EMBL/GenBank/DDBJ databases">
        <title>Taxonomic study of unclassified bacteria belonging to the class Ktedonobacteria.</title>
        <authorList>
            <person name="Yabe S."/>
            <person name="Wang C.M."/>
            <person name="Zheng Y."/>
            <person name="Sakai Y."/>
            <person name="Cavaletti L."/>
            <person name="Monciardini P."/>
            <person name="Donadio S."/>
        </authorList>
    </citation>
    <scope>NUCLEOTIDE SEQUENCE</scope>
    <source>
        <strain evidence="10">SOSP1-1</strain>
    </source>
</reference>
<evidence type="ECO:0000256" key="7">
    <source>
        <dbReference type="ARBA" id="ARBA00022840"/>
    </source>
</evidence>
<dbReference type="PROSITE" id="PS00109">
    <property type="entry name" value="PROTEIN_KINASE_TYR"/>
    <property type="match status" value="1"/>
</dbReference>
<evidence type="ECO:0000256" key="3">
    <source>
        <dbReference type="ARBA" id="ARBA00022679"/>
    </source>
</evidence>
<accession>A0A8J3HYD7</accession>
<evidence type="ECO:0000256" key="6">
    <source>
        <dbReference type="ARBA" id="ARBA00022777"/>
    </source>
</evidence>
<comment type="caution">
    <text evidence="10">The sequence shown here is derived from an EMBL/GenBank/DDBJ whole genome shotgun (WGS) entry which is preliminary data.</text>
</comment>
<keyword evidence="4" id="KW-0677">Repeat</keyword>
<evidence type="ECO:0000256" key="8">
    <source>
        <dbReference type="PROSITE-ProRule" id="PRU00221"/>
    </source>
</evidence>
<dbReference type="SUPFAM" id="SSF69322">
    <property type="entry name" value="Tricorn protease domain 2"/>
    <property type="match status" value="1"/>
</dbReference>
<evidence type="ECO:0000256" key="5">
    <source>
        <dbReference type="ARBA" id="ARBA00022741"/>
    </source>
</evidence>
<dbReference type="SUPFAM" id="SSF56112">
    <property type="entry name" value="Protein kinase-like (PK-like)"/>
    <property type="match status" value="1"/>
</dbReference>
<evidence type="ECO:0000313" key="11">
    <source>
        <dbReference type="Proteomes" id="UP000612362"/>
    </source>
</evidence>
<dbReference type="InterPro" id="IPR001680">
    <property type="entry name" value="WD40_rpt"/>
</dbReference>
<dbReference type="Pfam" id="PF00400">
    <property type="entry name" value="WD40"/>
    <property type="match status" value="2"/>
</dbReference>
<evidence type="ECO:0000313" key="10">
    <source>
        <dbReference type="EMBL" id="GHO46487.1"/>
    </source>
</evidence>
<dbReference type="EMBL" id="BNJF01000002">
    <property type="protein sequence ID" value="GHO46487.1"/>
    <property type="molecule type" value="Genomic_DNA"/>
</dbReference>
<dbReference type="InterPro" id="IPR011009">
    <property type="entry name" value="Kinase-like_dom_sf"/>
</dbReference>
<evidence type="ECO:0000256" key="4">
    <source>
        <dbReference type="ARBA" id="ARBA00022737"/>
    </source>
</evidence>
<dbReference type="PROSITE" id="PS50294">
    <property type="entry name" value="WD_REPEATS_REGION"/>
    <property type="match status" value="1"/>
</dbReference>
<keyword evidence="3" id="KW-0808">Transferase</keyword>
<evidence type="ECO:0000256" key="2">
    <source>
        <dbReference type="ARBA" id="ARBA00022574"/>
    </source>
</evidence>
<dbReference type="PROSITE" id="PS00678">
    <property type="entry name" value="WD_REPEATS_1"/>
    <property type="match status" value="1"/>
</dbReference>
<gene>
    <name evidence="10" type="ORF">KSX_46500</name>
</gene>
<dbReference type="PANTHER" id="PTHR43289">
    <property type="entry name" value="MITOGEN-ACTIVATED PROTEIN KINASE KINASE KINASE 20-RELATED"/>
    <property type="match status" value="1"/>
</dbReference>
<organism evidence="10 11">
    <name type="scientific">Ktedonospora formicarum</name>
    <dbReference type="NCBI Taxonomy" id="2778364"/>
    <lineage>
        <taxon>Bacteria</taxon>
        <taxon>Bacillati</taxon>
        <taxon>Chloroflexota</taxon>
        <taxon>Ktedonobacteria</taxon>
        <taxon>Ktedonobacterales</taxon>
        <taxon>Ktedonobacteraceae</taxon>
        <taxon>Ktedonospora</taxon>
    </lineage>
</organism>
<dbReference type="InterPro" id="IPR019775">
    <property type="entry name" value="WD40_repeat_CS"/>
</dbReference>
<dbReference type="InterPro" id="IPR000719">
    <property type="entry name" value="Prot_kinase_dom"/>
</dbReference>
<keyword evidence="11" id="KW-1185">Reference proteome</keyword>
<dbReference type="Gene3D" id="1.10.510.10">
    <property type="entry name" value="Transferase(Phosphotransferase) domain 1"/>
    <property type="match status" value="1"/>
</dbReference>
<dbReference type="PROSITE" id="PS50011">
    <property type="entry name" value="PROTEIN_KINASE_DOM"/>
    <property type="match status" value="1"/>
</dbReference>
<dbReference type="PROSITE" id="PS50082">
    <property type="entry name" value="WD_REPEATS_2"/>
    <property type="match status" value="2"/>
</dbReference>
<dbReference type="Gene3D" id="2.130.10.10">
    <property type="entry name" value="YVTN repeat-like/Quinoprotein amine dehydrogenase"/>
    <property type="match status" value="2"/>
</dbReference>
<keyword evidence="2 8" id="KW-0853">WD repeat</keyword>
<keyword evidence="6" id="KW-0418">Kinase</keyword>
<name>A0A8J3HYD7_9CHLR</name>
<proteinExistence type="predicted"/>
<evidence type="ECO:0000256" key="1">
    <source>
        <dbReference type="ARBA" id="ARBA00012513"/>
    </source>
</evidence>
<dbReference type="Gene3D" id="3.30.200.20">
    <property type="entry name" value="Phosphorylase Kinase, domain 1"/>
    <property type="match status" value="1"/>
</dbReference>
<dbReference type="PANTHER" id="PTHR43289:SF6">
    <property type="entry name" value="SERINE_THREONINE-PROTEIN KINASE NEKL-3"/>
    <property type="match status" value="1"/>
</dbReference>
<keyword evidence="5" id="KW-0547">Nucleotide-binding</keyword>
<dbReference type="GO" id="GO:0005524">
    <property type="term" value="F:ATP binding"/>
    <property type="evidence" value="ECO:0007669"/>
    <property type="project" value="UniProtKB-KW"/>
</dbReference>